<feature type="domain" description="HTH myb-type" evidence="7">
    <location>
        <begin position="9"/>
        <end position="61"/>
    </location>
</feature>
<comment type="subcellular location">
    <subcellularLocation>
        <location evidence="1">Nucleus</location>
    </subcellularLocation>
</comment>
<evidence type="ECO:0000256" key="1">
    <source>
        <dbReference type="ARBA" id="ARBA00004123"/>
    </source>
</evidence>
<evidence type="ECO:0000256" key="5">
    <source>
        <dbReference type="SAM" id="MobiDB-lite"/>
    </source>
</evidence>
<keyword evidence="3 8" id="KW-0238">DNA-binding</keyword>
<dbReference type="Pfam" id="PF00249">
    <property type="entry name" value="Myb_DNA-binding"/>
    <property type="match status" value="2"/>
</dbReference>
<dbReference type="CDD" id="cd00167">
    <property type="entry name" value="SANT"/>
    <property type="match status" value="2"/>
</dbReference>
<dbReference type="SMART" id="SM00717">
    <property type="entry name" value="SANT"/>
    <property type="match status" value="2"/>
</dbReference>
<dbReference type="AlphaFoldDB" id="A0A5B9G3Q1"/>
<dbReference type="InterPro" id="IPR009057">
    <property type="entry name" value="Homeodomain-like_sf"/>
</dbReference>
<evidence type="ECO:0000259" key="6">
    <source>
        <dbReference type="PROSITE" id="PS50090"/>
    </source>
</evidence>
<dbReference type="Gene3D" id="1.10.10.60">
    <property type="entry name" value="Homeodomain-like"/>
    <property type="match status" value="2"/>
</dbReference>
<dbReference type="InterPro" id="IPR015495">
    <property type="entry name" value="Myb_TF_plants"/>
</dbReference>
<feature type="region of interest" description="Disordered" evidence="5">
    <location>
        <begin position="117"/>
        <end position="150"/>
    </location>
</feature>
<dbReference type="InterPro" id="IPR017930">
    <property type="entry name" value="Myb_dom"/>
</dbReference>
<dbReference type="PROSITE" id="PS51294">
    <property type="entry name" value="HTH_MYB"/>
    <property type="match status" value="2"/>
</dbReference>
<protein>
    <submittedName>
        <fullName evidence="8">Myb-like DNA-binding domain</fullName>
    </submittedName>
</protein>
<evidence type="ECO:0000256" key="4">
    <source>
        <dbReference type="ARBA" id="ARBA00023242"/>
    </source>
</evidence>
<evidence type="ECO:0000256" key="3">
    <source>
        <dbReference type="ARBA" id="ARBA00023125"/>
    </source>
</evidence>
<feature type="domain" description="Myb-like" evidence="6">
    <location>
        <begin position="62"/>
        <end position="112"/>
    </location>
</feature>
<reference evidence="8" key="1">
    <citation type="submission" date="2019-01" db="EMBL/GenBank/DDBJ databases">
        <authorList>
            <person name="Zhao H."/>
        </authorList>
    </citation>
    <scope>NUCLEOTIDE SEQUENCE</scope>
</reference>
<dbReference type="PROSITE" id="PS50090">
    <property type="entry name" value="MYB_LIKE"/>
    <property type="match status" value="2"/>
</dbReference>
<dbReference type="FunFam" id="1.10.10.60:FF:000001">
    <property type="entry name" value="MYB-related transcription factor"/>
    <property type="match status" value="1"/>
</dbReference>
<evidence type="ECO:0000313" key="8">
    <source>
        <dbReference type="EMBL" id="QEE59938.1"/>
    </source>
</evidence>
<sequence>MGRSPCCSKEGLNRGAWTAMEDKILAEYIKIHGEGKWRNLPKRAGLMRCGKSCRLRWLNYLRPDIKRGNITHDEEELIIRLHKLLGNRWSLIAGRLPGRTDNEIKNYWNTNIGKKIQIQGDHPNHSPKGRPSSQLPQEQKQHPTIEGSRVVHTKATRCTKVVVTCGPQALDQFHAQAKVVEPSLATTHDPVDFSKSISEETNYDHLLNFMMDFDQMDGNNFLSDFLNMDFSQLSRLENEGENSINTCAVKGHSSPTSNDQKALFVSDHDHTLHGSDFHIEPGLEWLCD</sequence>
<accession>A0A5B9G3Q1</accession>
<dbReference type="SUPFAM" id="SSF46689">
    <property type="entry name" value="Homeodomain-like"/>
    <property type="match status" value="1"/>
</dbReference>
<name>A0A5B9G3Q1_BETPL</name>
<dbReference type="GO" id="GO:0005634">
    <property type="term" value="C:nucleus"/>
    <property type="evidence" value="ECO:0007669"/>
    <property type="project" value="UniProtKB-SubCell"/>
</dbReference>
<dbReference type="EMBL" id="MK451855">
    <property type="protein sequence ID" value="QEE59938.1"/>
    <property type="molecule type" value="mRNA"/>
</dbReference>
<proteinExistence type="evidence at transcript level"/>
<feature type="domain" description="Myb-like" evidence="6">
    <location>
        <begin position="9"/>
        <end position="61"/>
    </location>
</feature>
<keyword evidence="4" id="KW-0539">Nucleus</keyword>
<evidence type="ECO:0000256" key="2">
    <source>
        <dbReference type="ARBA" id="ARBA00022737"/>
    </source>
</evidence>
<dbReference type="InterPro" id="IPR001005">
    <property type="entry name" value="SANT/Myb"/>
</dbReference>
<organism evidence="8">
    <name type="scientific">Betula platyphylla</name>
    <name type="common">Asian white birch</name>
    <dbReference type="NCBI Taxonomy" id="78630"/>
    <lineage>
        <taxon>Eukaryota</taxon>
        <taxon>Viridiplantae</taxon>
        <taxon>Streptophyta</taxon>
        <taxon>Embryophyta</taxon>
        <taxon>Tracheophyta</taxon>
        <taxon>Spermatophyta</taxon>
        <taxon>Magnoliopsida</taxon>
        <taxon>eudicotyledons</taxon>
        <taxon>Gunneridae</taxon>
        <taxon>Pentapetalae</taxon>
        <taxon>rosids</taxon>
        <taxon>fabids</taxon>
        <taxon>Fagales</taxon>
        <taxon>Betulaceae</taxon>
        <taxon>Betula</taxon>
    </lineage>
</organism>
<dbReference type="PANTHER" id="PTHR47999:SF96">
    <property type="entry name" value="TRANSCRIPTION REPRESSOR MYB6-LIKE"/>
    <property type="match status" value="1"/>
</dbReference>
<dbReference type="GO" id="GO:0003677">
    <property type="term" value="F:DNA binding"/>
    <property type="evidence" value="ECO:0007669"/>
    <property type="project" value="UniProtKB-KW"/>
</dbReference>
<keyword evidence="2" id="KW-0677">Repeat</keyword>
<evidence type="ECO:0000259" key="7">
    <source>
        <dbReference type="PROSITE" id="PS51294"/>
    </source>
</evidence>
<feature type="domain" description="HTH myb-type" evidence="7">
    <location>
        <begin position="62"/>
        <end position="116"/>
    </location>
</feature>
<dbReference type="PANTHER" id="PTHR47999">
    <property type="entry name" value="TRANSCRIPTION FACTOR MYB8-RELATED-RELATED"/>
    <property type="match status" value="1"/>
</dbReference>